<dbReference type="Proteomes" id="UP000292120">
    <property type="component" value="Unassembled WGS sequence"/>
</dbReference>
<keyword evidence="2" id="KW-1185">Reference proteome</keyword>
<dbReference type="AlphaFoldDB" id="A0A4Q9H4G8"/>
<dbReference type="Gene3D" id="2.130.10.10">
    <property type="entry name" value="YVTN repeat-like/Quinoprotein amine dehydrogenase"/>
    <property type="match status" value="2"/>
</dbReference>
<proteinExistence type="predicted"/>
<evidence type="ECO:0000313" key="2">
    <source>
        <dbReference type="Proteomes" id="UP000292120"/>
    </source>
</evidence>
<dbReference type="InterPro" id="IPR011044">
    <property type="entry name" value="Quino_amine_DH_bsu"/>
</dbReference>
<dbReference type="PANTHER" id="PTHR47197">
    <property type="entry name" value="PROTEIN NIRF"/>
    <property type="match status" value="1"/>
</dbReference>
<accession>A0A4Q9H4G8</accession>
<organism evidence="1 2">
    <name type="scientific">Aquabacterium lacunae</name>
    <dbReference type="NCBI Taxonomy" id="2528630"/>
    <lineage>
        <taxon>Bacteria</taxon>
        <taxon>Pseudomonadati</taxon>
        <taxon>Pseudomonadota</taxon>
        <taxon>Betaproteobacteria</taxon>
        <taxon>Burkholderiales</taxon>
        <taxon>Aquabacterium</taxon>
    </lineage>
</organism>
<comment type="caution">
    <text evidence="1">The sequence shown here is derived from an EMBL/GenBank/DDBJ whole genome shotgun (WGS) entry which is preliminary data.</text>
</comment>
<dbReference type="SUPFAM" id="SSF50969">
    <property type="entry name" value="YVTN repeat-like/Quinoprotein amine dehydrogenase"/>
    <property type="match status" value="1"/>
</dbReference>
<reference evidence="1 2" key="1">
    <citation type="submission" date="2019-02" db="EMBL/GenBank/DDBJ databases">
        <title>Aquabacterium sp. strain KMB7.</title>
        <authorList>
            <person name="Chen W.-M."/>
        </authorList>
    </citation>
    <scope>NUCLEOTIDE SEQUENCE [LARGE SCALE GENOMIC DNA]</scope>
    <source>
        <strain evidence="1 2">KMB7</strain>
    </source>
</reference>
<dbReference type="EMBL" id="SIXI01000003">
    <property type="protein sequence ID" value="TBO31546.1"/>
    <property type="molecule type" value="Genomic_DNA"/>
</dbReference>
<dbReference type="PANTHER" id="PTHR47197:SF3">
    <property type="entry name" value="DIHYDRO-HEME D1 DEHYDROGENASE"/>
    <property type="match status" value="1"/>
</dbReference>
<protein>
    <recommendedName>
        <fullName evidence="3">Cytochrome c domain-containing protein</fullName>
    </recommendedName>
</protein>
<gene>
    <name evidence="1" type="ORF">EYS42_09170</name>
</gene>
<dbReference type="InterPro" id="IPR051200">
    <property type="entry name" value="Host-pathogen_enzymatic-act"/>
</dbReference>
<name>A0A4Q9H4G8_9BURK</name>
<dbReference type="OrthoDB" id="9805202at2"/>
<dbReference type="InterPro" id="IPR015943">
    <property type="entry name" value="WD40/YVTN_repeat-like_dom_sf"/>
</dbReference>
<evidence type="ECO:0000313" key="1">
    <source>
        <dbReference type="EMBL" id="TBO31546.1"/>
    </source>
</evidence>
<evidence type="ECO:0008006" key="3">
    <source>
        <dbReference type="Google" id="ProtNLM"/>
    </source>
</evidence>
<sequence>MLAAGAAQAAAPEFIAFDSGHVRPLAKSPDGTKLFAVNTPNNTLDIFQINNGSLQLITRVPVGLEPVAVAARSNTEVWVVNHLSDSVSVVSLNGTPRVVRTLLVGDEPRDVVFAGSPAKAFITTAHRGQHRTDPSLAGVPGAGDAQLTTPSVGRSDVWVFNPDNLGTALGGLPQRIMTFFADTPRALAVSPDNNTLYVGTFKSGNQTAPVDTEVVCDGFNTTRSCIIRSVTYPGGVPGPKTNFEGKPAPEVGLIVKFNKTSGKWEDVLGRDWTKAVKFRLPDKDVFAVDANTLTEKTFFPGVGTTLFNMVANPRTGTLYVSNTEANNMTRFEGPGKYAGSTLQGKIALSQITVIGGGQVKTRHLNKHIDYSKLIHDSGFDATAKNHSLATPLEMAITSDGKTLYVAAYGSSKIGVFDTAELEANTFNPRTASSRYINVSGGGPSGVVLDEARGQMYVMTRFDNAVKVIDLASRAEVAKAPMNNPEPANIVAGRPFLYDANRTSANGEAACASCHIFGDEDALSWELGNPDDPVTSAAIPGKFIDSTQFPIAKLLFNVKSKINGDDNPNTFHPMKGPMVTQTLRGMRNSGAMHWRGDRATGLYGNDVFDSNVSFLNFAPAFEGLLGMDKPMSKEEMQVFANFQLNVFLPPNPVRSLDNSLNAAQQRGKNFYTGTRASDGIKLVNTATFQTSQNCNGCHTLDPAQGYFGTSGLRTFEGVPQTVKVAHLRNLYTRVGMFGAPSMPFFSQPGTAEMGDQIRGFGFTHDGAVDTLFRFFSAIVFRNQLGAGFPSGTEGDNTRKDVVEFMYAFDSDLAPVVGQQITLNSGNASAVSGRIDLLVARAKAPFVSKELGGNTTECDLVASVVEGGVRRGYFLDTASGNFVSADGATRTLAALKALAGTAGQEVTFTATPPGSGKRIAYKS</sequence>